<dbReference type="Gene3D" id="3.30.70.330">
    <property type="match status" value="1"/>
</dbReference>
<proteinExistence type="predicted"/>
<dbReference type="GO" id="GO:0003723">
    <property type="term" value="F:RNA binding"/>
    <property type="evidence" value="ECO:0007669"/>
    <property type="project" value="UniProtKB-UniRule"/>
</dbReference>
<dbReference type="Pfam" id="PF00076">
    <property type="entry name" value="RRM_1"/>
    <property type="match status" value="1"/>
</dbReference>
<dbReference type="InterPro" id="IPR000504">
    <property type="entry name" value="RRM_dom"/>
</dbReference>
<evidence type="ECO:0000313" key="6">
    <source>
        <dbReference type="Proteomes" id="UP001306508"/>
    </source>
</evidence>
<dbReference type="GO" id="GO:0071013">
    <property type="term" value="C:catalytic step 2 spliceosome"/>
    <property type="evidence" value="ECO:0007669"/>
    <property type="project" value="TreeGrafter"/>
</dbReference>
<evidence type="ECO:0000256" key="3">
    <source>
        <dbReference type="SAM" id="MobiDB-lite"/>
    </source>
</evidence>
<keyword evidence="6" id="KW-1185">Reference proteome</keyword>
<dbReference type="GO" id="GO:0071011">
    <property type="term" value="C:precatalytic spliceosome"/>
    <property type="evidence" value="ECO:0007669"/>
    <property type="project" value="TreeGrafter"/>
</dbReference>
<keyword evidence="1 2" id="KW-0694">RNA-binding</keyword>
<name>A0AAN7WI57_9SACH</name>
<dbReference type="EMBL" id="JAWIZZ010000053">
    <property type="protein sequence ID" value="KAK5778629.1"/>
    <property type="molecule type" value="Genomic_DNA"/>
</dbReference>
<dbReference type="InterPro" id="IPR045844">
    <property type="entry name" value="RRM_Ist3-like"/>
</dbReference>
<dbReference type="SMART" id="SM00360">
    <property type="entry name" value="RRM"/>
    <property type="match status" value="1"/>
</dbReference>
<comment type="caution">
    <text evidence="5">The sequence shown here is derived from an EMBL/GenBank/DDBJ whole genome shotgun (WGS) entry which is preliminary data.</text>
</comment>
<protein>
    <recommendedName>
        <fullName evidence="4">RRM domain-containing protein</fullName>
    </recommendedName>
</protein>
<evidence type="ECO:0000256" key="1">
    <source>
        <dbReference type="ARBA" id="ARBA00022884"/>
    </source>
</evidence>
<dbReference type="PANTHER" id="PTHR45880:SF1">
    <property type="entry name" value="RNA-BINDING MOTIF PROTEIN, X-LINKED 2"/>
    <property type="match status" value="1"/>
</dbReference>
<dbReference type="InterPro" id="IPR035979">
    <property type="entry name" value="RBD_domain_sf"/>
</dbReference>
<dbReference type="SUPFAM" id="SSF54928">
    <property type="entry name" value="RNA-binding domain, RBD"/>
    <property type="match status" value="1"/>
</dbReference>
<feature type="region of interest" description="Disordered" evidence="3">
    <location>
        <begin position="137"/>
        <end position="182"/>
    </location>
</feature>
<evidence type="ECO:0000259" key="4">
    <source>
        <dbReference type="PROSITE" id="PS50102"/>
    </source>
</evidence>
<evidence type="ECO:0000256" key="2">
    <source>
        <dbReference type="PROSITE-ProRule" id="PRU00176"/>
    </source>
</evidence>
<dbReference type="GO" id="GO:0000398">
    <property type="term" value="P:mRNA splicing, via spliceosome"/>
    <property type="evidence" value="ECO:0007669"/>
    <property type="project" value="InterPro"/>
</dbReference>
<dbReference type="Proteomes" id="UP001306508">
    <property type="component" value="Unassembled WGS sequence"/>
</dbReference>
<evidence type="ECO:0000313" key="5">
    <source>
        <dbReference type="EMBL" id="KAK5778629.1"/>
    </source>
</evidence>
<accession>A0AAN7WI57</accession>
<feature type="compositionally biased region" description="Basic and acidic residues" evidence="3">
    <location>
        <begin position="154"/>
        <end position="173"/>
    </location>
</feature>
<dbReference type="InterPro" id="IPR051847">
    <property type="entry name" value="RNA_proc/Spliceosome_comp"/>
</dbReference>
<dbReference type="PANTHER" id="PTHR45880">
    <property type="entry name" value="RNA-BINDING MOTIF PROTEIN, X-LINKED 2"/>
    <property type="match status" value="1"/>
</dbReference>
<dbReference type="InterPro" id="IPR012677">
    <property type="entry name" value="Nucleotide-bd_a/b_plait_sf"/>
</dbReference>
<reference evidence="6" key="1">
    <citation type="submission" date="2023-07" db="EMBL/GenBank/DDBJ databases">
        <title>A draft genome of Kazachstania heterogenica Y-27499.</title>
        <authorList>
            <person name="Donic C."/>
            <person name="Kralova J.S."/>
            <person name="Fidel L."/>
            <person name="Ben-Dor S."/>
            <person name="Jung S."/>
        </authorList>
    </citation>
    <scope>NUCLEOTIDE SEQUENCE [LARGE SCALE GENOMIC DNA]</scope>
    <source>
        <strain evidence="6">Y27499</strain>
    </source>
</reference>
<dbReference type="GO" id="GO:0005686">
    <property type="term" value="C:U2 snRNP"/>
    <property type="evidence" value="ECO:0007669"/>
    <property type="project" value="TreeGrafter"/>
</dbReference>
<organism evidence="5 6">
    <name type="scientific">Arxiozyma heterogenica</name>
    <dbReference type="NCBI Taxonomy" id="278026"/>
    <lineage>
        <taxon>Eukaryota</taxon>
        <taxon>Fungi</taxon>
        <taxon>Dikarya</taxon>
        <taxon>Ascomycota</taxon>
        <taxon>Saccharomycotina</taxon>
        <taxon>Saccharomycetes</taxon>
        <taxon>Saccharomycetales</taxon>
        <taxon>Saccharomycetaceae</taxon>
        <taxon>Arxiozyma</taxon>
    </lineage>
</organism>
<dbReference type="CDD" id="cd12411">
    <property type="entry name" value="RRM_ist3_like"/>
    <property type="match status" value="1"/>
</dbReference>
<dbReference type="AlphaFoldDB" id="A0AAN7WI57"/>
<sequence length="182" mass="20883">MSAQSRNIQKINNAELEAGILKPELSWHNDYKDQAYIFIGGLNRELTEGDILTVFSQYGVPVDILLVRDKNTGESKGFAYLKYEDQRSTILAIDNLNGVNIAGRKIHVDHVFYEPREDNREYSEAVKKELRKDYVNTQSSVNTSEKTKMGSLDPWKDKAFKHENKDSEIRVNDDLNDPMAEL</sequence>
<feature type="domain" description="RRM" evidence="4">
    <location>
        <begin position="35"/>
        <end position="113"/>
    </location>
</feature>
<gene>
    <name evidence="5" type="ORF">RI543_004300</name>
</gene>
<dbReference type="PROSITE" id="PS50102">
    <property type="entry name" value="RRM"/>
    <property type="match status" value="1"/>
</dbReference>